<reference evidence="3" key="1">
    <citation type="journal article" date="2019" name="Int. J. Syst. Evol. Microbiol.">
        <title>The Global Catalogue of Microorganisms (GCM) 10K type strain sequencing project: providing services to taxonomists for standard genome sequencing and annotation.</title>
        <authorList>
            <consortium name="The Broad Institute Genomics Platform"/>
            <consortium name="The Broad Institute Genome Sequencing Center for Infectious Disease"/>
            <person name="Wu L."/>
            <person name="Ma J."/>
        </authorList>
    </citation>
    <scope>NUCLEOTIDE SEQUENCE [LARGE SCALE GENOMIC DNA]</scope>
    <source>
        <strain evidence="3">CCUG 59129</strain>
    </source>
</reference>
<evidence type="ECO:0000313" key="2">
    <source>
        <dbReference type="EMBL" id="MFD0961416.1"/>
    </source>
</evidence>
<name>A0ABW3HV74_9BACL</name>
<organism evidence="2 3">
    <name type="scientific">Paenibacillus chungangensis</name>
    <dbReference type="NCBI Taxonomy" id="696535"/>
    <lineage>
        <taxon>Bacteria</taxon>
        <taxon>Bacillati</taxon>
        <taxon>Bacillota</taxon>
        <taxon>Bacilli</taxon>
        <taxon>Bacillales</taxon>
        <taxon>Paenibacillaceae</taxon>
        <taxon>Paenibacillus</taxon>
    </lineage>
</organism>
<accession>A0ABW3HV74</accession>
<dbReference type="RefSeq" id="WP_262677981.1">
    <property type="nucleotide sequence ID" value="NZ_JBHTJZ010000035.1"/>
</dbReference>
<evidence type="ECO:0000256" key="1">
    <source>
        <dbReference type="SAM" id="MobiDB-lite"/>
    </source>
</evidence>
<evidence type="ECO:0000313" key="3">
    <source>
        <dbReference type="Proteomes" id="UP001596989"/>
    </source>
</evidence>
<gene>
    <name evidence="2" type="ORF">ACFQ2I_18855</name>
</gene>
<dbReference type="EMBL" id="JBHTJZ010000035">
    <property type="protein sequence ID" value="MFD0961416.1"/>
    <property type="molecule type" value="Genomic_DNA"/>
</dbReference>
<feature type="region of interest" description="Disordered" evidence="1">
    <location>
        <begin position="24"/>
        <end position="49"/>
    </location>
</feature>
<proteinExistence type="predicted"/>
<keyword evidence="3" id="KW-1185">Reference proteome</keyword>
<sequence length="49" mass="5575">MHTQAKKAWKQPQLEVLDVHMTMAGPGIRTPDEFQPDPDAHEDDVVNYS</sequence>
<dbReference type="NCBIfam" id="NF033524">
    <property type="entry name" value="lasso_PadeA_fam"/>
    <property type="match status" value="1"/>
</dbReference>
<dbReference type="InterPro" id="IPR049825">
    <property type="entry name" value="Lasso_PadeA-like"/>
</dbReference>
<comment type="caution">
    <text evidence="2">The sequence shown here is derived from an EMBL/GenBank/DDBJ whole genome shotgun (WGS) entry which is preliminary data.</text>
</comment>
<protein>
    <submittedName>
        <fullName evidence="2">Paeninodin family lasso peptide</fullName>
    </submittedName>
</protein>
<dbReference type="Proteomes" id="UP001596989">
    <property type="component" value="Unassembled WGS sequence"/>
</dbReference>